<gene>
    <name evidence="1" type="ORF">BC936DRAFT_146328</name>
</gene>
<comment type="caution">
    <text evidence="1">The sequence shown here is derived from an EMBL/GenBank/DDBJ whole genome shotgun (WGS) entry which is preliminary data.</text>
</comment>
<reference evidence="1 2" key="1">
    <citation type="journal article" date="2018" name="New Phytol.">
        <title>Phylogenomics of Endogonaceae and evolution of mycorrhizas within Mucoromycota.</title>
        <authorList>
            <person name="Chang Y."/>
            <person name="Desiro A."/>
            <person name="Na H."/>
            <person name="Sandor L."/>
            <person name="Lipzen A."/>
            <person name="Clum A."/>
            <person name="Barry K."/>
            <person name="Grigoriev I.V."/>
            <person name="Martin F.M."/>
            <person name="Stajich J.E."/>
            <person name="Smith M.E."/>
            <person name="Bonito G."/>
            <person name="Spatafora J.W."/>
        </authorList>
    </citation>
    <scope>NUCLEOTIDE SEQUENCE [LARGE SCALE GENOMIC DNA]</scope>
    <source>
        <strain evidence="1 2">GMNB39</strain>
    </source>
</reference>
<organism evidence="1 2">
    <name type="scientific">Jimgerdemannia flammicorona</name>
    <dbReference type="NCBI Taxonomy" id="994334"/>
    <lineage>
        <taxon>Eukaryota</taxon>
        <taxon>Fungi</taxon>
        <taxon>Fungi incertae sedis</taxon>
        <taxon>Mucoromycota</taxon>
        <taxon>Mucoromycotina</taxon>
        <taxon>Endogonomycetes</taxon>
        <taxon>Endogonales</taxon>
        <taxon>Endogonaceae</taxon>
        <taxon>Jimgerdemannia</taxon>
    </lineage>
</organism>
<dbReference type="EMBL" id="RBNI01005176">
    <property type="protein sequence ID" value="RUP46955.1"/>
    <property type="molecule type" value="Genomic_DNA"/>
</dbReference>
<name>A0A433D802_9FUNG</name>
<keyword evidence="2" id="KW-1185">Reference proteome</keyword>
<proteinExistence type="predicted"/>
<protein>
    <submittedName>
        <fullName evidence="1">Uncharacterized protein</fullName>
    </submittedName>
</protein>
<accession>A0A433D802</accession>
<evidence type="ECO:0000313" key="2">
    <source>
        <dbReference type="Proteomes" id="UP000268093"/>
    </source>
</evidence>
<evidence type="ECO:0000313" key="1">
    <source>
        <dbReference type="EMBL" id="RUP46955.1"/>
    </source>
</evidence>
<sequence length="111" mass="12373">MTAGVDVSAREKIGVEDKGRRDRAVMMELPCCGLIQFDLHFGVSPMVPTVDADKARVDGVEVDNDYGNSTYKPAKGDEERRKGVEEDAEDTGNEEEAYRLEQFEVIENDDT</sequence>
<dbReference type="Proteomes" id="UP000268093">
    <property type="component" value="Unassembled WGS sequence"/>
</dbReference>